<reference evidence="9" key="1">
    <citation type="submission" date="2015-07" db="EMBL/GenBank/DDBJ databases">
        <title>Adaptation to a free-living lifestyle via gene acquisitions in the diplomonad Trepomonas sp. PC1.</title>
        <authorList>
            <person name="Xu F."/>
            <person name="Jerlstrom-Hultqvist J."/>
            <person name="Kolisko M."/>
            <person name="Simpson A.G.B."/>
            <person name="Roger A.J."/>
            <person name="Svard S.G."/>
            <person name="Andersson J.O."/>
        </authorList>
    </citation>
    <scope>NUCLEOTIDE SEQUENCE</scope>
    <source>
        <strain evidence="9">PC1</strain>
    </source>
</reference>
<dbReference type="FunFam" id="3.80.10.10:FF:000400">
    <property type="entry name" value="Nuclear pore complex protein NUP107"/>
    <property type="match status" value="1"/>
</dbReference>
<dbReference type="Pfam" id="PF00560">
    <property type="entry name" value="LRR_1"/>
    <property type="match status" value="3"/>
</dbReference>
<evidence type="ECO:0000313" key="9">
    <source>
        <dbReference type="EMBL" id="JAP91069.1"/>
    </source>
</evidence>
<keyword evidence="6" id="KW-0472">Membrane</keyword>
<dbReference type="AlphaFoldDB" id="A0A146K6D1"/>
<dbReference type="PANTHER" id="PTHR48063">
    <property type="entry name" value="LRR RECEPTOR-LIKE KINASE"/>
    <property type="match status" value="1"/>
</dbReference>
<evidence type="ECO:0000256" key="5">
    <source>
        <dbReference type="ARBA" id="ARBA00022989"/>
    </source>
</evidence>
<sequence length="249" mass="27307">MFLLGSLACTTEKDALMDIYNYNGGDQWKNAASWGVSDNHCNWEGVICNGAKFVIELNLAGQGLTGTLSTSIACLPFLKSFNLNNNQLTSVLDPLISTLQGLQYFQASNAGFTGQIPTSICEMQHLMYLYLDHNAFSGAIPECVGNMTFLREVHLDCNQLSGTVPVGFNTLQYLTELRLQCNPELDCTSELSTRTNFVYVCADADCSGCVIAPTSCPLFVDIPNCGRYYPMVVTPLESKNTKKSQKKSK</sequence>
<dbReference type="Pfam" id="PF08263">
    <property type="entry name" value="LRRNT_2"/>
    <property type="match status" value="1"/>
</dbReference>
<comment type="subcellular location">
    <subcellularLocation>
        <location evidence="1">Membrane</location>
    </subcellularLocation>
</comment>
<dbReference type="SUPFAM" id="SSF52058">
    <property type="entry name" value="L domain-like"/>
    <property type="match status" value="1"/>
</dbReference>
<feature type="domain" description="Leucine-rich repeat-containing N-terminal plant-type" evidence="8">
    <location>
        <begin position="11"/>
        <end position="49"/>
    </location>
</feature>
<keyword evidence="5" id="KW-1133">Transmembrane helix</keyword>
<evidence type="ECO:0000256" key="3">
    <source>
        <dbReference type="ARBA" id="ARBA00022729"/>
    </source>
</evidence>
<dbReference type="GO" id="GO:0016020">
    <property type="term" value="C:membrane"/>
    <property type="evidence" value="ECO:0007669"/>
    <property type="project" value="UniProtKB-SubCell"/>
</dbReference>
<keyword evidence="4" id="KW-0677">Repeat</keyword>
<keyword evidence="7" id="KW-0325">Glycoprotein</keyword>
<dbReference type="InterPro" id="IPR032675">
    <property type="entry name" value="LRR_dom_sf"/>
</dbReference>
<name>A0A146K6D1_9EUKA</name>
<evidence type="ECO:0000256" key="7">
    <source>
        <dbReference type="ARBA" id="ARBA00023180"/>
    </source>
</evidence>
<keyword evidence="3" id="KW-0732">Signal</keyword>
<evidence type="ECO:0000256" key="1">
    <source>
        <dbReference type="ARBA" id="ARBA00004370"/>
    </source>
</evidence>
<gene>
    <name evidence="9" type="ORF">TPC1_17423</name>
</gene>
<protein>
    <submittedName>
        <fullName evidence="9">Cyst wall protein</fullName>
    </submittedName>
</protein>
<dbReference type="Gene3D" id="3.80.10.10">
    <property type="entry name" value="Ribonuclease Inhibitor"/>
    <property type="match status" value="1"/>
</dbReference>
<organism evidence="9">
    <name type="scientific">Trepomonas sp. PC1</name>
    <dbReference type="NCBI Taxonomy" id="1076344"/>
    <lineage>
        <taxon>Eukaryota</taxon>
        <taxon>Metamonada</taxon>
        <taxon>Diplomonadida</taxon>
        <taxon>Hexamitidae</taxon>
        <taxon>Hexamitinae</taxon>
        <taxon>Trepomonas</taxon>
    </lineage>
</organism>
<dbReference type="InterPro" id="IPR013210">
    <property type="entry name" value="LRR_N_plant-typ"/>
</dbReference>
<proteinExistence type="predicted"/>
<evidence type="ECO:0000259" key="8">
    <source>
        <dbReference type="Pfam" id="PF08263"/>
    </source>
</evidence>
<dbReference type="EMBL" id="GDID01005537">
    <property type="protein sequence ID" value="JAP91069.1"/>
    <property type="molecule type" value="Transcribed_RNA"/>
</dbReference>
<evidence type="ECO:0000256" key="4">
    <source>
        <dbReference type="ARBA" id="ARBA00022737"/>
    </source>
</evidence>
<accession>A0A146K6D1</accession>
<evidence type="ECO:0000256" key="2">
    <source>
        <dbReference type="ARBA" id="ARBA00022692"/>
    </source>
</evidence>
<dbReference type="InterPro" id="IPR001611">
    <property type="entry name" value="Leu-rich_rpt"/>
</dbReference>
<keyword evidence="2" id="KW-0812">Transmembrane</keyword>
<evidence type="ECO:0000256" key="6">
    <source>
        <dbReference type="ARBA" id="ARBA00023136"/>
    </source>
</evidence>
<dbReference type="InterPro" id="IPR046956">
    <property type="entry name" value="RLP23-like"/>
</dbReference>